<sequence length="109" mass="12691">MAVYEYYDFYDQIVKTSELRAKVDPRTFWYLPRNSNFGEFVKKSTSYLYIDARSTPFNKCKELIETSKDEKIVIHTYFDKTASTLLANAARLRGCKVVIEVCEHASELA</sequence>
<dbReference type="EMBL" id="MT778837">
    <property type="protein sequence ID" value="QNH71503.1"/>
    <property type="molecule type" value="Genomic_DNA"/>
</dbReference>
<evidence type="ECO:0000313" key="1">
    <source>
        <dbReference type="EMBL" id="QNH71503.1"/>
    </source>
</evidence>
<evidence type="ECO:0000313" key="2">
    <source>
        <dbReference type="Proteomes" id="UP000515855"/>
    </source>
</evidence>
<dbReference type="Proteomes" id="UP000515855">
    <property type="component" value="Segment"/>
</dbReference>
<protein>
    <submittedName>
        <fullName evidence="1">Uncharacterized protein</fullName>
    </submittedName>
</protein>
<gene>
    <name evidence="1" type="ORF">AF3_251</name>
</gene>
<name>A0A7G7WWA9_9CAUD</name>
<organism evidence="1 2">
    <name type="scientific">Rhizobium phage AF3</name>
    <dbReference type="NCBI Taxonomy" id="2763529"/>
    <lineage>
        <taxon>Viruses</taxon>
        <taxon>Duplodnaviria</taxon>
        <taxon>Heunggongvirae</taxon>
        <taxon>Uroviricota</taxon>
        <taxon>Caudoviricetes</taxon>
        <taxon>Pootjesviridae</taxon>
        <taxon>Innesvirus</taxon>
        <taxon>Innesvirus AF3</taxon>
    </lineage>
</organism>
<accession>A0A7G7WWA9</accession>
<reference evidence="1 2" key="1">
    <citation type="submission" date="2020-07" db="EMBL/GenBank/DDBJ databases">
        <title>Complete genome sequence of Rhizobium leguminosarum bacteriophage vB_RlegM_AF3.</title>
        <authorList>
            <person name="Gunathilake D."/>
            <person name="Mackenzie K.D."/>
            <person name="Yost C.K."/>
            <person name="Hynes M.F."/>
        </authorList>
    </citation>
    <scope>NUCLEOTIDE SEQUENCE [LARGE SCALE GENOMIC DNA]</scope>
</reference>
<proteinExistence type="predicted"/>
<keyword evidence="2" id="KW-1185">Reference proteome</keyword>